<protein>
    <submittedName>
        <fullName evidence="3">Phosphotransferase</fullName>
    </submittedName>
</protein>
<dbReference type="EMBL" id="WHVL01000001">
    <property type="protein sequence ID" value="MCB8887834.1"/>
    <property type="molecule type" value="Genomic_DNA"/>
</dbReference>
<dbReference type="InterPro" id="IPR008266">
    <property type="entry name" value="Tyr_kinase_AS"/>
</dbReference>
<dbReference type="PROSITE" id="PS00109">
    <property type="entry name" value="PROTEIN_KINASE_TYR"/>
    <property type="match status" value="1"/>
</dbReference>
<dbReference type="Gene3D" id="3.30.200.70">
    <property type="match status" value="1"/>
</dbReference>
<evidence type="ECO:0000313" key="3">
    <source>
        <dbReference type="EMBL" id="MCB8887834.1"/>
    </source>
</evidence>
<dbReference type="Gene3D" id="1.10.510.10">
    <property type="entry name" value="Transferase(Phosphotransferase) domain 1"/>
    <property type="match status" value="1"/>
</dbReference>
<dbReference type="PANTHER" id="PTHR21064:SF6">
    <property type="entry name" value="AMINOGLYCOSIDE PHOSPHOTRANSFERASE DOMAIN-CONTAINING PROTEIN"/>
    <property type="match status" value="1"/>
</dbReference>
<evidence type="ECO:0000256" key="1">
    <source>
        <dbReference type="ARBA" id="ARBA00038240"/>
    </source>
</evidence>
<dbReference type="Proteomes" id="UP001319882">
    <property type="component" value="Unassembled WGS sequence"/>
</dbReference>
<sequence length="326" mass="36997">MLARLEQHLTAALPNWQLPFDTRIELLTTSENATFLAHCPQTGRRRVLRLHRPDYHTRAEIESELAWLATLRADTRLQVPLPLATTGPSPVVELALDDRRFYAVGFDFIEGQAPQADDTLVAWFEKLGALTATLHEHSRRWTPPGNFVRTRWHLDSMIGPHGLWGDWRRAHGLTAADERVIARAIERIHRVIGVYDRLPGRYGLVHADLRLANLLVENDQLAVIDFDDCGFCWYAFDFAAAISFFELDPLIPRLRQAWIRGYRAVAAFDADDVAMLDTFIMIRRIMLSAWLATHAESHTARSLGEGFIEGTATLARGYLNLAHTSK</sequence>
<evidence type="ECO:0000313" key="4">
    <source>
        <dbReference type="Proteomes" id="UP001319882"/>
    </source>
</evidence>
<dbReference type="PANTHER" id="PTHR21064">
    <property type="entry name" value="AMINOGLYCOSIDE PHOSPHOTRANSFERASE DOMAIN-CONTAINING PROTEIN-RELATED"/>
    <property type="match status" value="1"/>
</dbReference>
<dbReference type="Gene3D" id="1.20.1270.170">
    <property type="match status" value="1"/>
</dbReference>
<reference evidence="3 4" key="1">
    <citation type="journal article" date="2021" name="Sci. Rep.">
        <title>Genome analysis of a halophilic bacterium Halomonas malpeensis YU-PRIM-29(T) reveals its exopolysaccharide and pigment producing capabilities.</title>
        <authorList>
            <person name="Athmika"/>
            <person name="Ghate S.D."/>
            <person name="Arun A.B."/>
            <person name="Rao S.S."/>
            <person name="Kumar S.T.A."/>
            <person name="Kandiyil M.K."/>
            <person name="Saptami K."/>
            <person name="Rekha P.D."/>
        </authorList>
    </citation>
    <scope>NUCLEOTIDE SEQUENCE [LARGE SCALE GENOMIC DNA]</scope>
    <source>
        <strain evidence="4">prim 29</strain>
    </source>
</reference>
<dbReference type="InterPro" id="IPR011009">
    <property type="entry name" value="Kinase-like_dom_sf"/>
</dbReference>
<accession>A0ABS8DNF1</accession>
<comment type="caution">
    <text evidence="3">The sequence shown here is derived from an EMBL/GenBank/DDBJ whole genome shotgun (WGS) entry which is preliminary data.</text>
</comment>
<dbReference type="SUPFAM" id="SSF56112">
    <property type="entry name" value="Protein kinase-like (PK-like)"/>
    <property type="match status" value="1"/>
</dbReference>
<organism evidence="3 4">
    <name type="scientific">Vreelandella malpeensis</name>
    <dbReference type="NCBI Taxonomy" id="1172368"/>
    <lineage>
        <taxon>Bacteria</taxon>
        <taxon>Pseudomonadati</taxon>
        <taxon>Pseudomonadota</taxon>
        <taxon>Gammaproteobacteria</taxon>
        <taxon>Oceanospirillales</taxon>
        <taxon>Halomonadaceae</taxon>
        <taxon>Vreelandella</taxon>
    </lineage>
</organism>
<dbReference type="InterPro" id="IPR050249">
    <property type="entry name" value="Pseudomonas-type_ThrB"/>
</dbReference>
<dbReference type="Pfam" id="PF01636">
    <property type="entry name" value="APH"/>
    <property type="match status" value="1"/>
</dbReference>
<keyword evidence="4" id="KW-1185">Reference proteome</keyword>
<evidence type="ECO:0000259" key="2">
    <source>
        <dbReference type="Pfam" id="PF01636"/>
    </source>
</evidence>
<feature type="domain" description="Aminoglycoside phosphotransferase" evidence="2">
    <location>
        <begin position="31"/>
        <end position="268"/>
    </location>
</feature>
<dbReference type="InterPro" id="IPR002575">
    <property type="entry name" value="Aminoglycoside_PTrfase"/>
</dbReference>
<proteinExistence type="inferred from homology"/>
<gene>
    <name evidence="3" type="ORF">GEV37_01645</name>
</gene>
<comment type="similarity">
    <text evidence="1">Belongs to the pseudomonas-type ThrB family.</text>
</comment>
<name>A0ABS8DNF1_9GAMM</name>